<dbReference type="InterPro" id="IPR036393">
    <property type="entry name" value="AceGlu_kinase-like_sf"/>
</dbReference>
<sequence length="116" mass="12369">MSPVLYGDVIARADRDVTVLSGDDIVASLAERLDPTRVRVCCTVPGVPIADGEVIDQIESFDTVSDILTETDTTDVAGGMSKKMKSLLAVDEPFHVFGPDALNDFLTGGSPETRLE</sequence>
<reference evidence="2 3" key="1">
    <citation type="journal article" date="2014" name="Int. J. Syst. Evol. Microbiol.">
        <title>Complete genome sequence of Corynebacterium casei LMG S-19264T (=DSM 44701T), isolated from a smear-ripened cheese.</title>
        <authorList>
            <consortium name="US DOE Joint Genome Institute (JGI-PGF)"/>
            <person name="Walter F."/>
            <person name="Albersmeier A."/>
            <person name="Kalinowski J."/>
            <person name="Ruckert C."/>
        </authorList>
    </citation>
    <scope>NUCLEOTIDE SEQUENCE [LARGE SCALE GENOMIC DNA]</scope>
    <source>
        <strain evidence="2 3">IBRC-M 10912</strain>
    </source>
</reference>
<dbReference type="SUPFAM" id="SSF53633">
    <property type="entry name" value="Carbamate kinase-like"/>
    <property type="match status" value="1"/>
</dbReference>
<name>A0ABD5P0U1_9EURY</name>
<dbReference type="GeneID" id="71852948"/>
<evidence type="ECO:0000313" key="2">
    <source>
        <dbReference type="EMBL" id="MFC4247576.1"/>
    </source>
</evidence>
<feature type="domain" description="Aspartate/glutamate/uridylate kinase" evidence="1">
    <location>
        <begin position="3"/>
        <end position="89"/>
    </location>
</feature>
<dbReference type="Pfam" id="PF00696">
    <property type="entry name" value="AA_kinase"/>
    <property type="match status" value="1"/>
</dbReference>
<comment type="caution">
    <text evidence="2">The sequence shown here is derived from an EMBL/GenBank/DDBJ whole genome shotgun (WGS) entry which is preliminary data.</text>
</comment>
<protein>
    <recommendedName>
        <fullName evidence="1">Aspartate/glutamate/uridylate kinase domain-containing protein</fullName>
    </recommendedName>
</protein>
<evidence type="ECO:0000313" key="3">
    <source>
        <dbReference type="Proteomes" id="UP001595821"/>
    </source>
</evidence>
<gene>
    <name evidence="2" type="ORF">ACFOZ7_11335</name>
</gene>
<dbReference type="EMBL" id="JBHSDJ010000070">
    <property type="protein sequence ID" value="MFC4247576.1"/>
    <property type="molecule type" value="Genomic_DNA"/>
</dbReference>
<dbReference type="RefSeq" id="WP_246972313.1">
    <property type="nucleotide sequence ID" value="NZ_CP095397.1"/>
</dbReference>
<dbReference type="Gene3D" id="3.40.1160.10">
    <property type="entry name" value="Acetylglutamate kinase-like"/>
    <property type="match status" value="1"/>
</dbReference>
<dbReference type="InterPro" id="IPR001048">
    <property type="entry name" value="Asp/Glu/Uridylate_kinase"/>
</dbReference>
<dbReference type="Proteomes" id="UP001595821">
    <property type="component" value="Unassembled WGS sequence"/>
</dbReference>
<dbReference type="AlphaFoldDB" id="A0ABD5P0U1"/>
<proteinExistence type="predicted"/>
<accession>A0ABD5P0U1</accession>
<evidence type="ECO:0000259" key="1">
    <source>
        <dbReference type="Pfam" id="PF00696"/>
    </source>
</evidence>
<organism evidence="2 3">
    <name type="scientific">Natribaculum luteum</name>
    <dbReference type="NCBI Taxonomy" id="1586232"/>
    <lineage>
        <taxon>Archaea</taxon>
        <taxon>Methanobacteriati</taxon>
        <taxon>Methanobacteriota</taxon>
        <taxon>Stenosarchaea group</taxon>
        <taxon>Halobacteria</taxon>
        <taxon>Halobacteriales</taxon>
        <taxon>Natrialbaceae</taxon>
        <taxon>Natribaculum</taxon>
    </lineage>
</organism>